<accession>A0ACC1RC28</accession>
<evidence type="ECO:0000313" key="2">
    <source>
        <dbReference type="Proteomes" id="UP001148629"/>
    </source>
</evidence>
<name>A0ACC1RC28_9HYPO</name>
<comment type="caution">
    <text evidence="1">The sequence shown here is derived from an EMBL/GenBank/DDBJ whole genome shotgun (WGS) entry which is preliminary data.</text>
</comment>
<reference evidence="1" key="1">
    <citation type="submission" date="2022-08" db="EMBL/GenBank/DDBJ databases">
        <title>Genome Sequence of Fusarium decemcellulare.</title>
        <authorList>
            <person name="Buettner E."/>
        </authorList>
    </citation>
    <scope>NUCLEOTIDE SEQUENCE</scope>
    <source>
        <strain evidence="1">Babe19</strain>
    </source>
</reference>
<dbReference type="EMBL" id="JANRMS010005101">
    <property type="protein sequence ID" value="KAJ3503778.1"/>
    <property type="molecule type" value="Genomic_DNA"/>
</dbReference>
<keyword evidence="2" id="KW-1185">Reference proteome</keyword>
<sequence>MLPSTTATLSGPSPPTCIAPPNSEAKTKPIVSFSVSPANGSSNGNGTKAAPKKNIVIPEPWDAVINSGYNLIKKQFPNADLYVVEARPATKKPVENEWGLVRNTIIARIDNNRHAIIKSIGWGEFGPVIVKDFPILGGDNISWPVRLDIHDAFGILRKGGYKDPVKDVTLRKPLLPEIDQAFYIFHIGDEFIAVGVDDRKIQPFGPTGQEVQQA</sequence>
<evidence type="ECO:0000313" key="1">
    <source>
        <dbReference type="EMBL" id="KAJ3503778.1"/>
    </source>
</evidence>
<protein>
    <submittedName>
        <fullName evidence="1">Uncharacterized protein</fullName>
    </submittedName>
</protein>
<gene>
    <name evidence="1" type="ORF">NM208_g16445</name>
</gene>
<proteinExistence type="predicted"/>
<dbReference type="Proteomes" id="UP001148629">
    <property type="component" value="Unassembled WGS sequence"/>
</dbReference>
<organism evidence="1 2">
    <name type="scientific">Fusarium decemcellulare</name>
    <dbReference type="NCBI Taxonomy" id="57161"/>
    <lineage>
        <taxon>Eukaryota</taxon>
        <taxon>Fungi</taxon>
        <taxon>Dikarya</taxon>
        <taxon>Ascomycota</taxon>
        <taxon>Pezizomycotina</taxon>
        <taxon>Sordariomycetes</taxon>
        <taxon>Hypocreomycetidae</taxon>
        <taxon>Hypocreales</taxon>
        <taxon>Nectriaceae</taxon>
        <taxon>Fusarium</taxon>
        <taxon>Fusarium decemcellulare species complex</taxon>
    </lineage>
</organism>